<evidence type="ECO:0000256" key="1">
    <source>
        <dbReference type="SAM" id="MobiDB-lite"/>
    </source>
</evidence>
<name>A0A6C0B7H4_9ZZZZ</name>
<reference evidence="2" key="1">
    <citation type="journal article" date="2020" name="Nature">
        <title>Giant virus diversity and host interactions through global metagenomics.</title>
        <authorList>
            <person name="Schulz F."/>
            <person name="Roux S."/>
            <person name="Paez-Espino D."/>
            <person name="Jungbluth S."/>
            <person name="Walsh D.A."/>
            <person name="Denef V.J."/>
            <person name="McMahon K.D."/>
            <person name="Konstantinidis K.T."/>
            <person name="Eloe-Fadrosh E.A."/>
            <person name="Kyrpides N.C."/>
            <person name="Woyke T."/>
        </authorList>
    </citation>
    <scope>NUCLEOTIDE SEQUENCE</scope>
    <source>
        <strain evidence="2">GVMAG-M-3300010158-55</strain>
    </source>
</reference>
<feature type="region of interest" description="Disordered" evidence="1">
    <location>
        <begin position="492"/>
        <end position="515"/>
    </location>
</feature>
<evidence type="ECO:0000313" key="2">
    <source>
        <dbReference type="EMBL" id="QHS88195.1"/>
    </source>
</evidence>
<sequence length="546" mass="63928">MSCPARDVNGNACRFKGPFCKFHTYMKDYTPEMITNSTLCTGCKKMKYLTQKTCEECRNRVKPKKEIIVCAKQDCKFKKSELNKYCGKHQLCLFIDETTELGLKCCVNVNRGCRNQLHLSGYTKCEHCLKTDREKDHEKRGAEVIKTETEKKCSICCILKPMESFQGKLGETKTCLLCRKTNQRADEKREKEHVRELANQNAKKPERKVVKKDWKEANYEKVAGYWLEARARLIESNLEGFLKRNSEQAKHWRDANPEKVKLINQQKNDNIDYHFVNYNRSAETKQLEFTITKGDFMDMVVLPCYYCGIIQSKGFNGIDRVNSTQGYKLDNVVSCCEMCNMMKGCLGPTIFIHRAEHIVTHLKMVNGTLYPDDFKDIITVNYKKYKMRASEQSIDFMISKEFLEEKTKESCYLCGKMPSQTHKNGLDRMDNTVGYIEDNCKSCCGNCNYIKRDNTYDAFMNKCMLIYHKHKKETKNDINGIEETRQIVKGNKLTDEQKREKERIRKQAQRDALRKKYGDEEYKKLHAKQIAEQRKKIKKIFEQLPK</sequence>
<dbReference type="AlphaFoldDB" id="A0A6C0B7H4"/>
<accession>A0A6C0B7H4</accession>
<proteinExistence type="predicted"/>
<dbReference type="Gene3D" id="3.30.40.220">
    <property type="match status" value="2"/>
</dbReference>
<dbReference type="EMBL" id="MN739094">
    <property type="protein sequence ID" value="QHS88195.1"/>
    <property type="molecule type" value="Genomic_DNA"/>
</dbReference>
<organism evidence="2">
    <name type="scientific">viral metagenome</name>
    <dbReference type="NCBI Taxonomy" id="1070528"/>
    <lineage>
        <taxon>unclassified sequences</taxon>
        <taxon>metagenomes</taxon>
        <taxon>organismal metagenomes</taxon>
    </lineage>
</organism>
<protein>
    <submittedName>
        <fullName evidence="2">Uncharacterized protein</fullName>
    </submittedName>
</protein>